<evidence type="ECO:0000313" key="3">
    <source>
        <dbReference type="WBParaSite" id="ALUE_0000919701-mRNA-1"/>
    </source>
</evidence>
<organism evidence="2 3">
    <name type="scientific">Ascaris lumbricoides</name>
    <name type="common">Giant roundworm</name>
    <dbReference type="NCBI Taxonomy" id="6252"/>
    <lineage>
        <taxon>Eukaryota</taxon>
        <taxon>Metazoa</taxon>
        <taxon>Ecdysozoa</taxon>
        <taxon>Nematoda</taxon>
        <taxon>Chromadorea</taxon>
        <taxon>Rhabditida</taxon>
        <taxon>Spirurina</taxon>
        <taxon>Ascaridomorpha</taxon>
        <taxon>Ascaridoidea</taxon>
        <taxon>Ascarididae</taxon>
        <taxon>Ascaris</taxon>
    </lineage>
</organism>
<dbReference type="WBParaSite" id="ALUE_0000919701-mRNA-1">
    <property type="protein sequence ID" value="ALUE_0000919701-mRNA-1"/>
    <property type="gene ID" value="ALUE_0000919701"/>
</dbReference>
<protein>
    <submittedName>
        <fullName evidence="3">Transposase</fullName>
    </submittedName>
</protein>
<evidence type="ECO:0000256" key="1">
    <source>
        <dbReference type="SAM" id="MobiDB-lite"/>
    </source>
</evidence>
<feature type="region of interest" description="Disordered" evidence="1">
    <location>
        <begin position="1"/>
        <end position="27"/>
    </location>
</feature>
<name>A0A0M3HZN4_ASCLU</name>
<keyword evidence="2" id="KW-1185">Reference proteome</keyword>
<proteinExistence type="predicted"/>
<sequence length="69" mass="7712">MLNSEATVRRNTTQVHSQISGSETTVDVQCGTKRPADALQTAMRQLQRAAYAFNQTILIIDYQSIISIR</sequence>
<reference evidence="3" key="1">
    <citation type="submission" date="2017-02" db="UniProtKB">
        <authorList>
            <consortium name="WormBaseParasite"/>
        </authorList>
    </citation>
    <scope>IDENTIFICATION</scope>
</reference>
<accession>A0A0M3HZN4</accession>
<dbReference type="AlphaFoldDB" id="A0A0M3HZN4"/>
<evidence type="ECO:0000313" key="2">
    <source>
        <dbReference type="Proteomes" id="UP000036681"/>
    </source>
</evidence>
<dbReference type="Proteomes" id="UP000036681">
    <property type="component" value="Unplaced"/>
</dbReference>